<dbReference type="AlphaFoldDB" id="A0AAV2GY22"/>
<dbReference type="InterPro" id="IPR027417">
    <property type="entry name" value="P-loop_NTPase"/>
</dbReference>
<dbReference type="InterPro" id="IPR003593">
    <property type="entry name" value="AAA+_ATPase"/>
</dbReference>
<dbReference type="SMART" id="SM00382">
    <property type="entry name" value="AAA"/>
    <property type="match status" value="1"/>
</dbReference>
<comment type="caution">
    <text evidence="3">The sequence shown here is derived from an EMBL/GenBank/DDBJ whole genome shotgun (WGS) entry which is preliminary data.</text>
</comment>
<feature type="compositionally biased region" description="Basic and acidic residues" evidence="1">
    <location>
        <begin position="397"/>
        <end position="410"/>
    </location>
</feature>
<evidence type="ECO:0000259" key="2">
    <source>
        <dbReference type="SMART" id="SM00382"/>
    </source>
</evidence>
<keyword evidence="4" id="KW-1185">Reference proteome</keyword>
<feature type="non-terminal residue" evidence="3">
    <location>
        <position position="550"/>
    </location>
</feature>
<organism evidence="3 4">
    <name type="scientific">Lymnaea stagnalis</name>
    <name type="common">Great pond snail</name>
    <name type="synonym">Helix stagnalis</name>
    <dbReference type="NCBI Taxonomy" id="6523"/>
    <lineage>
        <taxon>Eukaryota</taxon>
        <taxon>Metazoa</taxon>
        <taxon>Spiralia</taxon>
        <taxon>Lophotrochozoa</taxon>
        <taxon>Mollusca</taxon>
        <taxon>Gastropoda</taxon>
        <taxon>Heterobranchia</taxon>
        <taxon>Euthyneura</taxon>
        <taxon>Panpulmonata</taxon>
        <taxon>Hygrophila</taxon>
        <taxon>Lymnaeoidea</taxon>
        <taxon>Lymnaeidae</taxon>
        <taxon>Lymnaea</taxon>
    </lineage>
</organism>
<feature type="compositionally biased region" description="Low complexity" evidence="1">
    <location>
        <begin position="443"/>
        <end position="455"/>
    </location>
</feature>
<feature type="region of interest" description="Disordered" evidence="1">
    <location>
        <begin position="430"/>
        <end position="469"/>
    </location>
</feature>
<dbReference type="Gene3D" id="3.40.50.300">
    <property type="entry name" value="P-loop containing nucleotide triphosphate hydrolases"/>
    <property type="match status" value="1"/>
</dbReference>
<dbReference type="Pfam" id="PF00004">
    <property type="entry name" value="AAA"/>
    <property type="match status" value="1"/>
</dbReference>
<feature type="compositionally biased region" description="Basic and acidic residues" evidence="1">
    <location>
        <begin position="456"/>
        <end position="469"/>
    </location>
</feature>
<protein>
    <recommendedName>
        <fullName evidence="2">AAA+ ATPase domain-containing protein</fullName>
    </recommendedName>
</protein>
<dbReference type="Proteomes" id="UP001497497">
    <property type="component" value="Unassembled WGS sequence"/>
</dbReference>
<proteinExistence type="predicted"/>
<feature type="compositionally biased region" description="Polar residues" evidence="1">
    <location>
        <begin position="430"/>
        <end position="442"/>
    </location>
</feature>
<dbReference type="PANTHER" id="PTHR23389">
    <property type="entry name" value="CHROMOSOME TRANSMISSION FIDELITY FACTOR 18"/>
    <property type="match status" value="1"/>
</dbReference>
<feature type="compositionally biased region" description="Polar residues" evidence="1">
    <location>
        <begin position="377"/>
        <end position="388"/>
    </location>
</feature>
<sequence>KPLTEFVLEIDSGSDEEDNYSSKSKPNKTTTKKTIGKIAPIFTIVKSKDNETKIKQPAEDPETLRLRREFLMSGIPDELKRQMNSSTNSSIVADYPPFPTISHVQQLADFPWTSKAVSFIKTGVPDLIEALNTTLWDNLEWGCHVFNHEKELSNLSTSMFETFSSHKLLSEQQANIIFKRFSSSDGKFLFREIYTGLQCKLAGMDLTEPSCPVDVPVKVSDEDVVIIVDDTPPPAKRDPVKSSLNAKDSLWTDLHHPESSDQLIGNTKVVKELTRWLEEWKESMQKEARQANMVNKPKTKSKGTSTWSDDSDFADSEDEDEPSLCNTMLISGPHGVGKTCLVYALAQELGYKVFEVNSSSLRSGKQLLAQLEEATQSHKVAQNKSKSATPAPLDTTSSEKRSSGKQDKSKAAVTQSASAFANLFRTPTTLKKSSDTSKNQTPKSLNNKKSSQKQTKGAEKTKGSKLEPEARLGILNDDTTSGSLNLASASLILFDEVDVFFEEDKGFLSTVQYFMTSTKIPIVLTSTDSYFHLQLPSRHDHIILKQPTLV</sequence>
<feature type="region of interest" description="Disordered" evidence="1">
    <location>
        <begin position="1"/>
        <end position="32"/>
    </location>
</feature>
<feature type="region of interest" description="Disordered" evidence="1">
    <location>
        <begin position="287"/>
        <end position="321"/>
    </location>
</feature>
<evidence type="ECO:0000256" key="1">
    <source>
        <dbReference type="SAM" id="MobiDB-lite"/>
    </source>
</evidence>
<feature type="domain" description="AAA+ ATPase" evidence="2">
    <location>
        <begin position="324"/>
        <end position="548"/>
    </location>
</feature>
<gene>
    <name evidence="3" type="ORF">GSLYS_00000517001</name>
</gene>
<dbReference type="GO" id="GO:0005524">
    <property type="term" value="F:ATP binding"/>
    <property type="evidence" value="ECO:0007669"/>
    <property type="project" value="InterPro"/>
</dbReference>
<dbReference type="GO" id="GO:0061860">
    <property type="term" value="F:DNA clamp unloader activity"/>
    <property type="evidence" value="ECO:0007669"/>
    <property type="project" value="TreeGrafter"/>
</dbReference>
<dbReference type="SUPFAM" id="SSF52540">
    <property type="entry name" value="P-loop containing nucleoside triphosphate hydrolases"/>
    <property type="match status" value="1"/>
</dbReference>
<dbReference type="GO" id="GO:0016887">
    <property type="term" value="F:ATP hydrolysis activity"/>
    <property type="evidence" value="ECO:0007669"/>
    <property type="project" value="InterPro"/>
</dbReference>
<name>A0AAV2GY22_LYMST</name>
<evidence type="ECO:0000313" key="4">
    <source>
        <dbReference type="Proteomes" id="UP001497497"/>
    </source>
</evidence>
<feature type="region of interest" description="Disordered" evidence="1">
    <location>
        <begin position="377"/>
        <end position="412"/>
    </location>
</feature>
<dbReference type="InterPro" id="IPR003959">
    <property type="entry name" value="ATPase_AAA_core"/>
</dbReference>
<dbReference type="EMBL" id="CAXITT010000004">
    <property type="protein sequence ID" value="CAL1526340.1"/>
    <property type="molecule type" value="Genomic_DNA"/>
</dbReference>
<dbReference type="GO" id="GO:0003677">
    <property type="term" value="F:DNA binding"/>
    <property type="evidence" value="ECO:0007669"/>
    <property type="project" value="TreeGrafter"/>
</dbReference>
<reference evidence="3 4" key="1">
    <citation type="submission" date="2024-04" db="EMBL/GenBank/DDBJ databases">
        <authorList>
            <consortium name="Genoscope - CEA"/>
            <person name="William W."/>
        </authorList>
    </citation>
    <scope>NUCLEOTIDE SEQUENCE [LARGE SCALE GENOMIC DNA]</scope>
</reference>
<evidence type="ECO:0000313" key="3">
    <source>
        <dbReference type="EMBL" id="CAL1526340.1"/>
    </source>
</evidence>
<feature type="non-terminal residue" evidence="3">
    <location>
        <position position="1"/>
    </location>
</feature>
<accession>A0AAV2GY22</accession>
<dbReference type="GO" id="GO:0005634">
    <property type="term" value="C:nucleus"/>
    <property type="evidence" value="ECO:0007669"/>
    <property type="project" value="TreeGrafter"/>
</dbReference>
<dbReference type="PANTHER" id="PTHR23389:SF21">
    <property type="entry name" value="ATPASE FAMILY AAA DOMAIN-CONTAINING PROTEIN 5"/>
    <property type="match status" value="1"/>
</dbReference>
<feature type="compositionally biased region" description="Acidic residues" evidence="1">
    <location>
        <begin position="309"/>
        <end position="321"/>
    </location>
</feature>